<dbReference type="Gene3D" id="3.40.630.30">
    <property type="match status" value="1"/>
</dbReference>
<dbReference type="PANTHER" id="PTHR13947:SF37">
    <property type="entry name" value="LD18367P"/>
    <property type="match status" value="1"/>
</dbReference>
<dbReference type="PANTHER" id="PTHR13947">
    <property type="entry name" value="GNAT FAMILY N-ACETYLTRANSFERASE"/>
    <property type="match status" value="1"/>
</dbReference>
<accession>A0A6J4K8J8</accession>
<organism evidence="4">
    <name type="scientific">uncultured Gemmatimonadaceae bacterium</name>
    <dbReference type="NCBI Taxonomy" id="246130"/>
    <lineage>
        <taxon>Bacteria</taxon>
        <taxon>Pseudomonadati</taxon>
        <taxon>Gemmatimonadota</taxon>
        <taxon>Gemmatimonadia</taxon>
        <taxon>Gemmatimonadales</taxon>
        <taxon>Gemmatimonadaceae</taxon>
        <taxon>environmental samples</taxon>
    </lineage>
</organism>
<dbReference type="EMBL" id="CADCTU010000135">
    <property type="protein sequence ID" value="CAA9297931.1"/>
    <property type="molecule type" value="Genomic_DNA"/>
</dbReference>
<evidence type="ECO:0000259" key="3">
    <source>
        <dbReference type="PROSITE" id="PS51186"/>
    </source>
</evidence>
<dbReference type="InterPro" id="IPR050769">
    <property type="entry name" value="NAT_camello-type"/>
</dbReference>
<dbReference type="InterPro" id="IPR016181">
    <property type="entry name" value="Acyl_CoA_acyltransferase"/>
</dbReference>
<evidence type="ECO:0000313" key="4">
    <source>
        <dbReference type="EMBL" id="CAA9297931.1"/>
    </source>
</evidence>
<dbReference type="GO" id="GO:0008080">
    <property type="term" value="F:N-acetyltransferase activity"/>
    <property type="evidence" value="ECO:0007669"/>
    <property type="project" value="InterPro"/>
</dbReference>
<dbReference type="AlphaFoldDB" id="A0A6J4K8J8"/>
<sequence length="178" mass="19522">MERRGDSEGSGERAVPAAPYTLRAHRPGDMGWVVERHGALYAAEYGWDARFEALVAEVVARFLRDFDPARERCWIAERGGARVGSVFLVRHPERPGVARLRLLLVEPSARGLGLGARLVDECAGFARAAGYHTITLWTNSVLASARRIYEAAGYRLVGEEPHAAFGPPLVGQTWEVAV</sequence>
<dbReference type="CDD" id="cd04301">
    <property type="entry name" value="NAT_SF"/>
    <property type="match status" value="1"/>
</dbReference>
<protein>
    <submittedName>
        <fullName evidence="4">MarR-family protein transcriptional regulator</fullName>
    </submittedName>
</protein>
<evidence type="ECO:0000256" key="2">
    <source>
        <dbReference type="SAM" id="MobiDB-lite"/>
    </source>
</evidence>
<dbReference type="InterPro" id="IPR000182">
    <property type="entry name" value="GNAT_dom"/>
</dbReference>
<name>A0A6J4K8J8_9BACT</name>
<dbReference type="Pfam" id="PF00583">
    <property type="entry name" value="Acetyltransf_1"/>
    <property type="match status" value="1"/>
</dbReference>
<dbReference type="PROSITE" id="PS51186">
    <property type="entry name" value="GNAT"/>
    <property type="match status" value="1"/>
</dbReference>
<dbReference type="SUPFAM" id="SSF55729">
    <property type="entry name" value="Acyl-CoA N-acyltransferases (Nat)"/>
    <property type="match status" value="1"/>
</dbReference>
<proteinExistence type="predicted"/>
<evidence type="ECO:0000256" key="1">
    <source>
        <dbReference type="ARBA" id="ARBA00022679"/>
    </source>
</evidence>
<gene>
    <name evidence="4" type="ORF">AVDCRST_MAG11-621</name>
</gene>
<feature type="region of interest" description="Disordered" evidence="2">
    <location>
        <begin position="1"/>
        <end position="20"/>
    </location>
</feature>
<keyword evidence="1" id="KW-0808">Transferase</keyword>
<feature type="domain" description="N-acetyltransferase" evidence="3">
    <location>
        <begin position="20"/>
        <end position="175"/>
    </location>
</feature>
<feature type="compositionally biased region" description="Basic and acidic residues" evidence="2">
    <location>
        <begin position="1"/>
        <end position="11"/>
    </location>
</feature>
<reference evidence="4" key="1">
    <citation type="submission" date="2020-02" db="EMBL/GenBank/DDBJ databases">
        <authorList>
            <person name="Meier V. D."/>
        </authorList>
    </citation>
    <scope>NUCLEOTIDE SEQUENCE</scope>
    <source>
        <strain evidence="4">AVDCRST_MAG11</strain>
    </source>
</reference>